<dbReference type="Proteomes" id="UP000052052">
    <property type="component" value="Unassembled WGS sequence"/>
</dbReference>
<feature type="chain" id="PRO_5006394906" description="Beta-lactamase-related domain-containing protein" evidence="1">
    <location>
        <begin position="21"/>
        <end position="458"/>
    </location>
</feature>
<organism evidence="3 4">
    <name type="scientific">Pseudoxanthomonas dokdonensis</name>
    <dbReference type="NCBI Taxonomy" id="344882"/>
    <lineage>
        <taxon>Bacteria</taxon>
        <taxon>Pseudomonadati</taxon>
        <taxon>Pseudomonadota</taxon>
        <taxon>Gammaproteobacteria</taxon>
        <taxon>Lysobacterales</taxon>
        <taxon>Lysobacteraceae</taxon>
        <taxon>Pseudoxanthomonas</taxon>
    </lineage>
</organism>
<feature type="signal peptide" evidence="1">
    <location>
        <begin position="1"/>
        <end position="20"/>
    </location>
</feature>
<name>A0A0R0CY46_9GAMM</name>
<keyword evidence="4" id="KW-1185">Reference proteome</keyword>
<evidence type="ECO:0000256" key="1">
    <source>
        <dbReference type="SAM" id="SignalP"/>
    </source>
</evidence>
<gene>
    <name evidence="3" type="ORF">ABB29_07325</name>
</gene>
<dbReference type="PANTHER" id="PTHR46825">
    <property type="entry name" value="D-ALANYL-D-ALANINE-CARBOXYPEPTIDASE/ENDOPEPTIDASE AMPH"/>
    <property type="match status" value="1"/>
</dbReference>
<proteinExistence type="predicted"/>
<dbReference type="OrthoDB" id="9799367at2"/>
<feature type="domain" description="Beta-lactamase-related" evidence="2">
    <location>
        <begin position="39"/>
        <end position="360"/>
    </location>
</feature>
<dbReference type="InterPro" id="IPR001466">
    <property type="entry name" value="Beta-lactam-related"/>
</dbReference>
<evidence type="ECO:0000313" key="3">
    <source>
        <dbReference type="EMBL" id="KRG70040.1"/>
    </source>
</evidence>
<dbReference type="PANTHER" id="PTHR46825:SF9">
    <property type="entry name" value="BETA-LACTAMASE-RELATED DOMAIN-CONTAINING PROTEIN"/>
    <property type="match status" value="1"/>
</dbReference>
<dbReference type="PATRIC" id="fig|344882.3.peg.2808"/>
<evidence type="ECO:0000313" key="4">
    <source>
        <dbReference type="Proteomes" id="UP000052052"/>
    </source>
</evidence>
<dbReference type="AlphaFoldDB" id="A0A0R0CY46"/>
<dbReference type="Gene3D" id="3.40.710.10">
    <property type="entry name" value="DD-peptidase/beta-lactamase superfamily"/>
    <property type="match status" value="1"/>
</dbReference>
<dbReference type="Pfam" id="PF00144">
    <property type="entry name" value="Beta-lactamase"/>
    <property type="match status" value="1"/>
</dbReference>
<comment type="caution">
    <text evidence="3">The sequence shown here is derived from an EMBL/GenBank/DDBJ whole genome shotgun (WGS) entry which is preliminary data.</text>
</comment>
<evidence type="ECO:0000259" key="2">
    <source>
        <dbReference type="Pfam" id="PF00144"/>
    </source>
</evidence>
<dbReference type="STRING" id="344882.ABB29_07325"/>
<dbReference type="InterPro" id="IPR050491">
    <property type="entry name" value="AmpC-like"/>
</dbReference>
<accession>A0A0R0CY46</accession>
<dbReference type="InterPro" id="IPR012338">
    <property type="entry name" value="Beta-lactam/transpept-like"/>
</dbReference>
<reference evidence="3 4" key="1">
    <citation type="submission" date="2015-05" db="EMBL/GenBank/DDBJ databases">
        <title>Genome sequencing and analysis of members of genus Stenotrophomonas.</title>
        <authorList>
            <person name="Patil P.P."/>
            <person name="Midha S."/>
            <person name="Patil P.B."/>
        </authorList>
    </citation>
    <scope>NUCLEOTIDE SEQUENCE [LARGE SCALE GENOMIC DNA]</scope>
    <source>
        <strain evidence="3 4">DSM 21858</strain>
    </source>
</reference>
<sequence>MMFKYRYLLWLALAPCPVQAVPPSPENPLQVLVTDNDQAIAPGCALGVFRQGQADQIAAAGYADIARRQPIDGDTLFYAASVSKQFTALAVAQLASQGQLSLDDEVQRYLPELPRYDAPVTLDMLLHHSSGVRDFLSLLRMAGLGSGADNSRDTALALLMRQRGTNFVPGTDYLYSNGGYLLLAEVVARVSGMSFADYVNTRVLAPMGMTRSYVMQGRQADVQNLAHGYVEQDGEFAVRDSYPHFGGSGGLMTSINDLARYQRDMTLQHRVWTDDVRRIMLTPGRLSDGRPVIHPSDQLAYAGGLLVGQRNGQRVVQHSGSAEAFKAFYAYLPDAGVSAAILCNRADWNAGRKIDAALARILPDGFAAPAPPPLAGRYGSDELQADYQLSLQGEVLTVVVQSRLPGTAPVTFLLQKDQQQYQGKSFSLTPADDHRSFVLDSDRSRGIRVDRTEADSRR</sequence>
<dbReference type="SUPFAM" id="SSF56601">
    <property type="entry name" value="beta-lactamase/transpeptidase-like"/>
    <property type="match status" value="1"/>
</dbReference>
<protein>
    <recommendedName>
        <fullName evidence="2">Beta-lactamase-related domain-containing protein</fullName>
    </recommendedName>
</protein>
<dbReference type="EMBL" id="LDJL01000007">
    <property type="protein sequence ID" value="KRG70040.1"/>
    <property type="molecule type" value="Genomic_DNA"/>
</dbReference>
<keyword evidence="1" id="KW-0732">Signal</keyword>